<evidence type="ECO:0000313" key="3">
    <source>
        <dbReference type="Proteomes" id="UP000614741"/>
    </source>
</evidence>
<reference evidence="2 3" key="1">
    <citation type="submission" date="2021-01" db="EMBL/GenBank/DDBJ databases">
        <title>Whole genome shotgun sequence of Cellulomonas phragmiteti NBRC 110785.</title>
        <authorList>
            <person name="Komaki H."/>
            <person name="Tamura T."/>
        </authorList>
    </citation>
    <scope>NUCLEOTIDE SEQUENCE [LARGE SCALE GENOMIC DNA]</scope>
    <source>
        <strain evidence="2 3">NBRC 110785</strain>
    </source>
</reference>
<sequence length="124" mass="13266">MTASTAATRQILSAVVLAVTCALTTTGCVYDAPPPRWADLVNERRTAVTLTFDGSAAEPQEIPARQGNVIRYEGEPIREEDDPCVDVGATVTDTTTGQVLGTVDPPICAETRIYVREDGTVEVR</sequence>
<dbReference type="Proteomes" id="UP000614741">
    <property type="component" value="Unassembled WGS sequence"/>
</dbReference>
<keyword evidence="1" id="KW-0732">Signal</keyword>
<comment type="caution">
    <text evidence="2">The sequence shown here is derived from an EMBL/GenBank/DDBJ whole genome shotgun (WGS) entry which is preliminary data.</text>
</comment>
<dbReference type="RefSeq" id="WP_203671681.1">
    <property type="nucleotide sequence ID" value="NZ_BONP01000004.1"/>
</dbReference>
<organism evidence="2 3">
    <name type="scientific">Cellulomonas phragmiteti</name>
    <dbReference type="NCBI Taxonomy" id="478780"/>
    <lineage>
        <taxon>Bacteria</taxon>
        <taxon>Bacillati</taxon>
        <taxon>Actinomycetota</taxon>
        <taxon>Actinomycetes</taxon>
        <taxon>Micrococcales</taxon>
        <taxon>Cellulomonadaceae</taxon>
        <taxon>Cellulomonas</taxon>
    </lineage>
</organism>
<feature type="chain" id="PRO_5047126089" description="Lipoprotein" evidence="1">
    <location>
        <begin position="32"/>
        <end position="124"/>
    </location>
</feature>
<dbReference type="EMBL" id="BONP01000004">
    <property type="protein sequence ID" value="GIG39205.1"/>
    <property type="molecule type" value="Genomic_DNA"/>
</dbReference>
<proteinExistence type="predicted"/>
<evidence type="ECO:0008006" key="4">
    <source>
        <dbReference type="Google" id="ProtNLM"/>
    </source>
</evidence>
<accession>A0ABQ4DIM4</accession>
<protein>
    <recommendedName>
        <fullName evidence="4">Lipoprotein</fullName>
    </recommendedName>
</protein>
<keyword evidence="3" id="KW-1185">Reference proteome</keyword>
<name>A0ABQ4DIM4_9CELL</name>
<evidence type="ECO:0000256" key="1">
    <source>
        <dbReference type="SAM" id="SignalP"/>
    </source>
</evidence>
<evidence type="ECO:0000313" key="2">
    <source>
        <dbReference type="EMBL" id="GIG39205.1"/>
    </source>
</evidence>
<feature type="signal peptide" evidence="1">
    <location>
        <begin position="1"/>
        <end position="31"/>
    </location>
</feature>
<gene>
    <name evidence="2" type="ORF">Cph01nite_09670</name>
</gene>